<dbReference type="AlphaFoldDB" id="A0A1D2JG34"/>
<feature type="region of interest" description="Disordered" evidence="1">
    <location>
        <begin position="28"/>
        <end position="88"/>
    </location>
</feature>
<reference evidence="2 3" key="1">
    <citation type="submission" date="2016-06" db="EMBL/GenBank/DDBJ databases">
        <authorList>
            <person name="Kjaerup R.B."/>
            <person name="Dalgaard T.S."/>
            <person name="Juul-Madsen H.R."/>
        </authorList>
    </citation>
    <scope>NUCLEOTIDE SEQUENCE [LARGE SCALE GENOMIC DNA]</scope>
    <source>
        <strain evidence="2 3">Pb300</strain>
    </source>
</reference>
<evidence type="ECO:0000313" key="2">
    <source>
        <dbReference type="EMBL" id="ODH32337.1"/>
    </source>
</evidence>
<gene>
    <name evidence="2" type="ORF">ACO22_03407</name>
</gene>
<feature type="compositionally biased region" description="Pro residues" evidence="1">
    <location>
        <begin position="45"/>
        <end position="60"/>
    </location>
</feature>
<dbReference type="InterPro" id="IPR034443">
    <property type="entry name" value="PB1A10.08"/>
</dbReference>
<dbReference type="PANTHER" id="PTHR42051">
    <property type="entry name" value="MEIOTICALLY UP-REGULATED PROTEIN PB1A10.08"/>
    <property type="match status" value="1"/>
</dbReference>
<comment type="caution">
    <text evidence="2">The sequence shown here is derived from an EMBL/GenBank/DDBJ whole genome shotgun (WGS) entry which is preliminary data.</text>
</comment>
<feature type="compositionally biased region" description="Polar residues" evidence="1">
    <location>
        <begin position="169"/>
        <end position="181"/>
    </location>
</feature>
<feature type="compositionally biased region" description="Polar residues" evidence="1">
    <location>
        <begin position="187"/>
        <end position="203"/>
    </location>
</feature>
<protein>
    <submittedName>
        <fullName evidence="2">Uncharacterized protein</fullName>
    </submittedName>
</protein>
<feature type="compositionally biased region" description="Polar residues" evidence="1">
    <location>
        <begin position="62"/>
        <end position="71"/>
    </location>
</feature>
<dbReference type="Proteomes" id="UP000242814">
    <property type="component" value="Unassembled WGS sequence"/>
</dbReference>
<organism evidence="2 3">
    <name type="scientific">Paracoccidioides brasiliensis</name>
    <dbReference type="NCBI Taxonomy" id="121759"/>
    <lineage>
        <taxon>Eukaryota</taxon>
        <taxon>Fungi</taxon>
        <taxon>Dikarya</taxon>
        <taxon>Ascomycota</taxon>
        <taxon>Pezizomycotina</taxon>
        <taxon>Eurotiomycetes</taxon>
        <taxon>Eurotiomycetidae</taxon>
        <taxon>Onygenales</taxon>
        <taxon>Ajellomycetaceae</taxon>
        <taxon>Paracoccidioides</taxon>
    </lineage>
</organism>
<dbReference type="VEuPathDB" id="FungiDB:PADG_05601"/>
<evidence type="ECO:0000256" key="1">
    <source>
        <dbReference type="SAM" id="MobiDB-lite"/>
    </source>
</evidence>
<dbReference type="VEuPathDB" id="FungiDB:PABG_04944"/>
<feature type="compositionally biased region" description="Acidic residues" evidence="1">
    <location>
        <begin position="384"/>
        <end position="395"/>
    </location>
</feature>
<feature type="compositionally biased region" description="Polar residues" evidence="1">
    <location>
        <begin position="29"/>
        <end position="43"/>
    </location>
</feature>
<sequence length="488" mass="53817">MVFRTFHFNSKIQDTAVYLQDEKAVPVVSSGTSEPSSIASTNPVIVPPPRRSQRPPPLTPLKPNSSRNSLQEVAERPSRSLARPEVPVSTRVSNLLEATAIPVPRAWTTRKLSRFLEDSNEEYLNSLLTDGRKSTESPNTPGVLVNRPLHVLLSLPNALEDDGVPSGPETPTSVGSLSLHSVPSLDTDYSISTPSSDPATPSFSDHRTPLIRKQRLFSPTEACPLDHPLLSPSICEEDVEIDETPSKLPTDDSNPSRPFPKLGATVKSNLTASLRALKSAAQSVSNFTAPSIRSEDFLTLSFFSFSPELTDDKHPVPMKNPPSPALRRYLNPFTASPANFHTYSEYPREIRDQPSRCTASIQMETYSSEVVKKACRCSRFSLTGEDDGATDDGDDQNFPQQLPVQRQREPRENGDFLRVVVLEMNMRRHGKLRSDIPGRAKIWLPPRKTVSTSDAAYMSVGCGSAGYKIPRSKRLINVSFVLSGFGFY</sequence>
<proteinExistence type="predicted"/>
<dbReference type="PANTHER" id="PTHR42051:SF1">
    <property type="entry name" value="MEIOTICALLY UP-REGULATED PROTEIN PB1A10.08"/>
    <property type="match status" value="1"/>
</dbReference>
<evidence type="ECO:0000313" key="3">
    <source>
        <dbReference type="Proteomes" id="UP000242814"/>
    </source>
</evidence>
<feature type="region of interest" description="Disordered" evidence="1">
    <location>
        <begin position="384"/>
        <end position="410"/>
    </location>
</feature>
<name>A0A1D2JG34_PARBR</name>
<accession>A0A1D2JG34</accession>
<feature type="region of interest" description="Disordered" evidence="1">
    <location>
        <begin position="158"/>
        <end position="206"/>
    </location>
</feature>
<dbReference type="EMBL" id="LZYO01000115">
    <property type="protein sequence ID" value="ODH32337.1"/>
    <property type="molecule type" value="Genomic_DNA"/>
</dbReference>